<reference evidence="1 2" key="1">
    <citation type="journal article" date="2013" name="Genome Biol.">
        <title>Genome of Acanthamoeba castellanii highlights extensive lateral gene transfer and early evolution of tyrosine kinase signaling.</title>
        <authorList>
            <person name="Clarke M."/>
            <person name="Lohan A.J."/>
            <person name="Liu B."/>
            <person name="Lagkouvardos I."/>
            <person name="Roy S."/>
            <person name="Zafar N."/>
            <person name="Bertelli C."/>
            <person name="Schilde C."/>
            <person name="Kianianmomeni A."/>
            <person name="Burglin T.R."/>
            <person name="Frech C."/>
            <person name="Turcotte B."/>
            <person name="Kopec K.O."/>
            <person name="Synnott J.M."/>
            <person name="Choo C."/>
            <person name="Paponov I."/>
            <person name="Finkler A."/>
            <person name="Soon Heng Tan C."/>
            <person name="Hutchins A.P."/>
            <person name="Weinmeier T."/>
            <person name="Rattei T."/>
            <person name="Chu J.S."/>
            <person name="Gimenez G."/>
            <person name="Irimia M."/>
            <person name="Rigden D.J."/>
            <person name="Fitzpatrick D.A."/>
            <person name="Lorenzo-Morales J."/>
            <person name="Bateman A."/>
            <person name="Chiu C.H."/>
            <person name="Tang P."/>
            <person name="Hegemann P."/>
            <person name="Fromm H."/>
            <person name="Raoult D."/>
            <person name="Greub G."/>
            <person name="Miranda-Saavedra D."/>
            <person name="Chen N."/>
            <person name="Nash P."/>
            <person name="Ginger M.L."/>
            <person name="Horn M."/>
            <person name="Schaap P."/>
            <person name="Caler L."/>
            <person name="Loftus B."/>
        </authorList>
    </citation>
    <scope>NUCLEOTIDE SEQUENCE [LARGE SCALE GENOMIC DNA]</scope>
    <source>
        <strain evidence="1 2">Neff</strain>
    </source>
</reference>
<proteinExistence type="predicted"/>
<evidence type="ECO:0000313" key="1">
    <source>
        <dbReference type="EMBL" id="ELR18963.1"/>
    </source>
</evidence>
<dbReference type="Proteomes" id="UP000011083">
    <property type="component" value="Unassembled WGS sequence"/>
</dbReference>
<keyword evidence="2" id="KW-1185">Reference proteome</keyword>
<sequence length="62" mass="6756">MKYGRLVEVEVPGELGVVSFVSSGAADKKKGAAAAAKPNVTKIRSGEYDRIVNWMLSFFDTY</sequence>
<dbReference type="RefSeq" id="XP_004341027.1">
    <property type="nucleotide sequence ID" value="XM_004340979.1"/>
</dbReference>
<dbReference type="KEGG" id="acan:ACA1_234010"/>
<gene>
    <name evidence="1" type="ORF">ACA1_234010</name>
</gene>
<accession>L8H2I8</accession>
<dbReference type="AlphaFoldDB" id="L8H2I8"/>
<organism evidence="1 2">
    <name type="scientific">Acanthamoeba castellanii (strain ATCC 30010 / Neff)</name>
    <dbReference type="NCBI Taxonomy" id="1257118"/>
    <lineage>
        <taxon>Eukaryota</taxon>
        <taxon>Amoebozoa</taxon>
        <taxon>Discosea</taxon>
        <taxon>Longamoebia</taxon>
        <taxon>Centramoebida</taxon>
        <taxon>Acanthamoebidae</taxon>
        <taxon>Acanthamoeba</taxon>
    </lineage>
</organism>
<dbReference type="GeneID" id="14919732"/>
<name>L8H2I8_ACACF</name>
<dbReference type="VEuPathDB" id="AmoebaDB:ACA1_234010"/>
<protein>
    <submittedName>
        <fullName evidence="1">Uncharacterized protein</fullName>
    </submittedName>
</protein>
<dbReference type="EMBL" id="KB007939">
    <property type="protein sequence ID" value="ELR18963.1"/>
    <property type="molecule type" value="Genomic_DNA"/>
</dbReference>
<evidence type="ECO:0000313" key="2">
    <source>
        <dbReference type="Proteomes" id="UP000011083"/>
    </source>
</evidence>